<dbReference type="NCBIfam" id="TIGR01444">
    <property type="entry name" value="fkbM_fam"/>
    <property type="match status" value="1"/>
</dbReference>
<dbReference type="SUPFAM" id="SSF53335">
    <property type="entry name" value="S-adenosyl-L-methionine-dependent methyltransferases"/>
    <property type="match status" value="1"/>
</dbReference>
<dbReference type="PANTHER" id="PTHR34203">
    <property type="entry name" value="METHYLTRANSFERASE, FKBM FAMILY PROTEIN"/>
    <property type="match status" value="1"/>
</dbReference>
<dbReference type="PATRIC" id="fig|1294122.7.peg.516"/>
<dbReference type="AlphaFoldDB" id="R1E4E5"/>
<evidence type="ECO:0000313" key="3">
    <source>
        <dbReference type="Proteomes" id="UP000053279"/>
    </source>
</evidence>
<keyword evidence="2" id="KW-0808">Transferase</keyword>
<dbReference type="Gene3D" id="3.40.50.150">
    <property type="entry name" value="Vaccinia Virus protein VP39"/>
    <property type="match status" value="1"/>
</dbReference>
<dbReference type="GO" id="GO:0032259">
    <property type="term" value="P:methylation"/>
    <property type="evidence" value="ECO:0007669"/>
    <property type="project" value="UniProtKB-KW"/>
</dbReference>
<evidence type="ECO:0000259" key="1">
    <source>
        <dbReference type="Pfam" id="PF05050"/>
    </source>
</evidence>
<evidence type="ECO:0000313" key="2">
    <source>
        <dbReference type="EMBL" id="EOD42272.1"/>
    </source>
</evidence>
<organism evidence="2 3">
    <name type="scientific">Nanobsidianus stetteri</name>
    <dbReference type="NCBI Taxonomy" id="1294122"/>
    <lineage>
        <taxon>Archaea</taxon>
        <taxon>Nanobdellota</taxon>
        <taxon>Candidatus Nanoarchaeia</taxon>
        <taxon>Nanoarchaeales</taxon>
        <taxon>Nanopusillaceae</taxon>
        <taxon>Candidatus Nanobsidianus</taxon>
    </lineage>
</organism>
<dbReference type="PANTHER" id="PTHR34203:SF15">
    <property type="entry name" value="SLL1173 PROTEIN"/>
    <property type="match status" value="1"/>
</dbReference>
<dbReference type="InterPro" id="IPR006342">
    <property type="entry name" value="FkbM_mtfrase"/>
</dbReference>
<dbReference type="GO" id="GO:0008168">
    <property type="term" value="F:methyltransferase activity"/>
    <property type="evidence" value="ECO:0007669"/>
    <property type="project" value="UniProtKB-KW"/>
</dbReference>
<dbReference type="InterPro" id="IPR052514">
    <property type="entry name" value="SAM-dependent_MTase"/>
</dbReference>
<sequence length="256" mass="29718">MDINKNEIKIKLDDKLYSIPINALYSDDIGGILTFIKSNWQYKNNYWEKNGIKFKYAYGSISEIFDNEDYKFFNVKDKNVLDIGAFVGDSPIYFVLKGAKKVYAIEPHPDAYNEMLENIKLNNMEDKIIPINMGINYEKDYITINTKDVAHVAFSIFNSNNKGIKILAGKLSDIIEKYNIDTQVLKMDCEGCEYDIILKDYDTIKEFDEIGFEYHAYNTKIPVSKLLEKLNKDFECKFIKGGIKEKIGILHCIRKK</sequence>
<keyword evidence="2" id="KW-0489">Methyltransferase</keyword>
<proteinExistence type="predicted"/>
<protein>
    <submittedName>
        <fullName evidence="2">SAM-dependent methyltransferase</fullName>
    </submittedName>
</protein>
<reference evidence="2 3" key="1">
    <citation type="submission" date="2013-02" db="EMBL/GenBank/DDBJ databases">
        <title>Insights into archaeal evolution and symbiosis from the genomes of a Nanoarchaeon and its crenarchaeal host from Yellowstone National Park.</title>
        <authorList>
            <person name="Podar M."/>
            <person name="Makarova K.S."/>
            <person name="Graham D.E."/>
            <person name="Wolf Y.I."/>
            <person name="Koonin E.V."/>
            <person name="Reysenbach A.-L."/>
        </authorList>
    </citation>
    <scope>NUCLEOTIDE SEQUENCE [LARGE SCALE GENOMIC DNA]</scope>
</reference>
<dbReference type="CDD" id="cd02440">
    <property type="entry name" value="AdoMet_MTases"/>
    <property type="match status" value="1"/>
</dbReference>
<name>R1E4E5_NANST</name>
<keyword evidence="3" id="KW-1185">Reference proteome</keyword>
<dbReference type="Pfam" id="PF05050">
    <property type="entry name" value="Methyltransf_21"/>
    <property type="match status" value="1"/>
</dbReference>
<dbReference type="Proteomes" id="UP000053279">
    <property type="component" value="Unassembled WGS sequence"/>
</dbReference>
<dbReference type="InterPro" id="IPR029063">
    <property type="entry name" value="SAM-dependent_MTases_sf"/>
</dbReference>
<accession>R1E4E5</accession>
<gene>
    <name evidence="2" type="ORF">Nst1_532</name>
</gene>
<comment type="caution">
    <text evidence="2">The sequence shown here is derived from an EMBL/GenBank/DDBJ whole genome shotgun (WGS) entry which is preliminary data.</text>
</comment>
<dbReference type="EMBL" id="APJZ01000005">
    <property type="protein sequence ID" value="EOD42272.1"/>
    <property type="molecule type" value="Genomic_DNA"/>
</dbReference>
<feature type="domain" description="Methyltransferase FkbM" evidence="1">
    <location>
        <begin position="82"/>
        <end position="216"/>
    </location>
</feature>